<gene>
    <name evidence="1" type="ORF">CPA45_02255</name>
</gene>
<keyword evidence="2" id="KW-1185">Reference proteome</keyword>
<dbReference type="EMBL" id="NWUX01000001">
    <property type="protein sequence ID" value="PCF97573.1"/>
    <property type="molecule type" value="Genomic_DNA"/>
</dbReference>
<dbReference type="RefSeq" id="WP_096649915.1">
    <property type="nucleotide sequence ID" value="NZ_NWUX01000001.1"/>
</dbReference>
<organism evidence="1 2">
    <name type="scientific">Vreelandella nigrificans</name>
    <dbReference type="NCBI Taxonomy" id="2042704"/>
    <lineage>
        <taxon>Bacteria</taxon>
        <taxon>Pseudomonadati</taxon>
        <taxon>Pseudomonadota</taxon>
        <taxon>Gammaproteobacteria</taxon>
        <taxon>Oceanospirillales</taxon>
        <taxon>Halomonadaceae</taxon>
        <taxon>Vreelandella</taxon>
    </lineage>
</organism>
<evidence type="ECO:0000313" key="1">
    <source>
        <dbReference type="EMBL" id="PCF97573.1"/>
    </source>
</evidence>
<comment type="caution">
    <text evidence="1">The sequence shown here is derived from an EMBL/GenBank/DDBJ whole genome shotgun (WGS) entry which is preliminary data.</text>
</comment>
<reference evidence="2" key="1">
    <citation type="submission" date="2017-09" db="EMBL/GenBank/DDBJ databases">
        <authorList>
            <person name="Cho G.-S."/>
            <person name="Oguntoyinbo F.A."/>
            <person name="Cnockaert M."/>
            <person name="Kabisch J."/>
            <person name="Neve H."/>
            <person name="Bockelmann W."/>
            <person name="Wenning M."/>
            <person name="Franz C.M."/>
            <person name="Vandamme P."/>
        </authorList>
    </citation>
    <scope>NUCLEOTIDE SEQUENCE [LARGE SCALE GENOMIC DNA]</scope>
    <source>
        <strain evidence="2">MBT G8648</strain>
    </source>
</reference>
<sequence>MTHEIHITKTGSPDVLSLREVYAAAEAGILAADIWKTYPLTQVADAHQTLESRTAMGPNVLRPE</sequence>
<proteinExistence type="predicted"/>
<dbReference type="AlphaFoldDB" id="A0A2A4HU12"/>
<evidence type="ECO:0008006" key="3">
    <source>
        <dbReference type="Google" id="ProtNLM"/>
    </source>
</evidence>
<dbReference type="Proteomes" id="UP000218677">
    <property type="component" value="Unassembled WGS sequence"/>
</dbReference>
<name>A0A2A4HU12_9GAMM</name>
<dbReference type="Pfam" id="PF13602">
    <property type="entry name" value="ADH_zinc_N_2"/>
    <property type="match status" value="1"/>
</dbReference>
<protein>
    <recommendedName>
        <fullName evidence="3">Alcohol dehydrogenase</fullName>
    </recommendedName>
</protein>
<accession>A0A2A4HU12</accession>
<dbReference type="OrthoDB" id="9785812at2"/>
<evidence type="ECO:0000313" key="2">
    <source>
        <dbReference type="Proteomes" id="UP000218677"/>
    </source>
</evidence>
<dbReference type="Gene3D" id="3.90.180.10">
    <property type="entry name" value="Medium-chain alcohol dehydrogenases, catalytic domain"/>
    <property type="match status" value="1"/>
</dbReference>